<dbReference type="SUPFAM" id="SSF52821">
    <property type="entry name" value="Rhodanese/Cell cycle control phosphatase"/>
    <property type="match status" value="1"/>
</dbReference>
<dbReference type="InterPro" id="IPR036873">
    <property type="entry name" value="Rhodanese-like_dom_sf"/>
</dbReference>
<accession>A0A1H0S6K6</accession>
<evidence type="ECO:0000259" key="2">
    <source>
        <dbReference type="PROSITE" id="PS50206"/>
    </source>
</evidence>
<dbReference type="RefSeq" id="WP_092223421.1">
    <property type="nucleotide sequence ID" value="NZ_FNJI01000017.1"/>
</dbReference>
<dbReference type="InterPro" id="IPR058840">
    <property type="entry name" value="AAA_SelU"/>
</dbReference>
<protein>
    <submittedName>
        <fullName evidence="3">tRNA 2-selenouridine synthase</fullName>
    </submittedName>
</protein>
<dbReference type="Gene3D" id="3.40.50.300">
    <property type="entry name" value="P-loop containing nucleotide triphosphate hydrolases"/>
    <property type="match status" value="1"/>
</dbReference>
<dbReference type="Pfam" id="PF26341">
    <property type="entry name" value="AAA_SelU"/>
    <property type="match status" value="1"/>
</dbReference>
<dbReference type="PANTHER" id="PTHR30401:SF0">
    <property type="entry name" value="TRNA 2-SELENOURIDINE SYNTHASE"/>
    <property type="match status" value="1"/>
</dbReference>
<evidence type="ECO:0000256" key="1">
    <source>
        <dbReference type="ARBA" id="ARBA00023266"/>
    </source>
</evidence>
<dbReference type="Gene3D" id="3.40.250.10">
    <property type="entry name" value="Rhodanese-like domain"/>
    <property type="match status" value="1"/>
</dbReference>
<keyword evidence="1" id="KW-0711">Selenium</keyword>
<dbReference type="GO" id="GO:0002098">
    <property type="term" value="P:tRNA wobble uridine modification"/>
    <property type="evidence" value="ECO:0007669"/>
    <property type="project" value="InterPro"/>
</dbReference>
<evidence type="ECO:0000313" key="3">
    <source>
        <dbReference type="EMBL" id="SDP37297.1"/>
    </source>
</evidence>
<dbReference type="InterPro" id="IPR001763">
    <property type="entry name" value="Rhodanese-like_dom"/>
</dbReference>
<dbReference type="PANTHER" id="PTHR30401">
    <property type="entry name" value="TRNA 2-SELENOURIDINE SYNTHASE"/>
    <property type="match status" value="1"/>
</dbReference>
<organism evidence="3 4">
    <name type="scientific">Desulforhopalus singaporensis</name>
    <dbReference type="NCBI Taxonomy" id="91360"/>
    <lineage>
        <taxon>Bacteria</taxon>
        <taxon>Pseudomonadati</taxon>
        <taxon>Thermodesulfobacteriota</taxon>
        <taxon>Desulfobulbia</taxon>
        <taxon>Desulfobulbales</taxon>
        <taxon>Desulfocapsaceae</taxon>
        <taxon>Desulforhopalus</taxon>
    </lineage>
</organism>
<dbReference type="PROSITE" id="PS50206">
    <property type="entry name" value="RHODANESE_3"/>
    <property type="match status" value="1"/>
</dbReference>
<dbReference type="GO" id="GO:0043828">
    <property type="term" value="F:tRNA 2-selenouridine synthase activity"/>
    <property type="evidence" value="ECO:0007669"/>
    <property type="project" value="InterPro"/>
</dbReference>
<dbReference type="SUPFAM" id="SSF52540">
    <property type="entry name" value="P-loop containing nucleoside triphosphate hydrolases"/>
    <property type="match status" value="1"/>
</dbReference>
<dbReference type="Pfam" id="PF00581">
    <property type="entry name" value="Rhodanese"/>
    <property type="match status" value="1"/>
</dbReference>
<dbReference type="NCBIfam" id="NF008750">
    <property type="entry name" value="PRK11784.1-2"/>
    <property type="match status" value="1"/>
</dbReference>
<dbReference type="AlphaFoldDB" id="A0A1H0S6K6"/>
<evidence type="ECO:0000313" key="4">
    <source>
        <dbReference type="Proteomes" id="UP000199073"/>
    </source>
</evidence>
<reference evidence="3 4" key="1">
    <citation type="submission" date="2016-10" db="EMBL/GenBank/DDBJ databases">
        <authorList>
            <person name="de Groot N.N."/>
        </authorList>
    </citation>
    <scope>NUCLEOTIDE SEQUENCE [LARGE SCALE GENOMIC DNA]</scope>
    <source>
        <strain evidence="3 4">DSM 12130</strain>
    </source>
</reference>
<dbReference type="InterPro" id="IPR017582">
    <property type="entry name" value="SelU"/>
</dbReference>
<name>A0A1H0S6K6_9BACT</name>
<dbReference type="NCBIfam" id="TIGR03167">
    <property type="entry name" value="tRNA_sel_U_synt"/>
    <property type="match status" value="1"/>
</dbReference>
<feature type="domain" description="Rhodanese" evidence="2">
    <location>
        <begin position="28"/>
        <end position="148"/>
    </location>
</feature>
<dbReference type="EMBL" id="FNJI01000017">
    <property type="protein sequence ID" value="SDP37297.1"/>
    <property type="molecule type" value="Genomic_DNA"/>
</dbReference>
<dbReference type="Proteomes" id="UP000199073">
    <property type="component" value="Unassembled WGS sequence"/>
</dbReference>
<dbReference type="SMART" id="SM00450">
    <property type="entry name" value="RHOD"/>
    <property type="match status" value="1"/>
</dbReference>
<sequence>MSQIEMDNTISRKTILDKETSTVTWNEAAGQCVVVDVRSMAEYRQGTMVGAVNIALFDEVERSEVGTIYHHGGQERAIEKGFALVRNKLDFLLKDFEVYRERKIAVFCARGGMRSRSVVNLLRQSGYDAVQIVGGYKRYRSDTLALVGNFSPKLIVIHGLTGTGKTRILHRLPEKQSIDLEELARHRSSLFGGLDRRPANQRTFESMLAETIGQLGDEPYFIEGESRKIGQVFIPRQLALAMKKAVLVNVSCSLEKRIARIISDYPVKDDEVLGKMVGILKSLKQKMGAAKVARMCDLLKDRNLEELVRILLVDYYDKRYARSMRNYRFDLEISSESIGDAATELIKFRQSLQSR</sequence>
<proteinExistence type="predicted"/>
<dbReference type="InterPro" id="IPR027417">
    <property type="entry name" value="P-loop_NTPase"/>
</dbReference>
<dbReference type="OrthoDB" id="285281at2"/>
<dbReference type="STRING" id="91360.SAMN05660330_02559"/>
<gene>
    <name evidence="3" type="ORF">SAMN05660330_02559</name>
</gene>
<keyword evidence="4" id="KW-1185">Reference proteome</keyword>